<reference evidence="3 4" key="1">
    <citation type="journal article" date="2018" name="MBio">
        <title>Comparative Genomics Reveals the Core Gene Toolbox for the Fungus-Insect Symbiosis.</title>
        <authorList>
            <person name="Wang Y."/>
            <person name="Stata M."/>
            <person name="Wang W."/>
            <person name="Stajich J.E."/>
            <person name="White M.M."/>
            <person name="Moncalvo J.M."/>
        </authorList>
    </citation>
    <scope>NUCLEOTIDE SEQUENCE [LARGE SCALE GENOMIC DNA]</scope>
    <source>
        <strain evidence="3 4">AUS-126-30</strain>
    </source>
</reference>
<organism evidence="3 4">
    <name type="scientific">Smittium angustum</name>
    <dbReference type="NCBI Taxonomy" id="133377"/>
    <lineage>
        <taxon>Eukaryota</taxon>
        <taxon>Fungi</taxon>
        <taxon>Fungi incertae sedis</taxon>
        <taxon>Zoopagomycota</taxon>
        <taxon>Kickxellomycotina</taxon>
        <taxon>Harpellomycetes</taxon>
        <taxon>Harpellales</taxon>
        <taxon>Legeriomycetaceae</taxon>
        <taxon>Smittium</taxon>
    </lineage>
</organism>
<keyword evidence="4" id="KW-1185">Reference proteome</keyword>
<comment type="caution">
    <text evidence="3">The sequence shown here is derived from an EMBL/GenBank/DDBJ whole genome shotgun (WGS) entry which is preliminary data.</text>
</comment>
<dbReference type="PANTHER" id="PTHR43092">
    <property type="entry name" value="L-CYSTEINE DESULFHYDRASE"/>
    <property type="match status" value="1"/>
</dbReference>
<gene>
    <name evidence="3" type="ORF">BB558_004375</name>
</gene>
<dbReference type="Proteomes" id="UP000245591">
    <property type="component" value="Unassembled WGS sequence"/>
</dbReference>
<dbReference type="PANTHER" id="PTHR43092:SF2">
    <property type="entry name" value="HERCYNYLCYSTEINE SULFOXIDE LYASE"/>
    <property type="match status" value="1"/>
</dbReference>
<evidence type="ECO:0000259" key="2">
    <source>
        <dbReference type="Pfam" id="PF00266"/>
    </source>
</evidence>
<dbReference type="EMBL" id="MBFU01000423">
    <property type="protein sequence ID" value="PVZ99597.1"/>
    <property type="molecule type" value="Genomic_DNA"/>
</dbReference>
<dbReference type="Gene3D" id="3.40.640.10">
    <property type="entry name" value="Type I PLP-dependent aspartate aminotransferase-like (Major domain)"/>
    <property type="match status" value="1"/>
</dbReference>
<dbReference type="Pfam" id="PF00266">
    <property type="entry name" value="Aminotran_5"/>
    <property type="match status" value="1"/>
</dbReference>
<name>A0A2U1J3L6_SMIAN</name>
<dbReference type="InterPro" id="IPR015422">
    <property type="entry name" value="PyrdxlP-dep_Trfase_small"/>
</dbReference>
<proteinExistence type="predicted"/>
<dbReference type="AlphaFoldDB" id="A0A2U1J3L6"/>
<dbReference type="InterPro" id="IPR000192">
    <property type="entry name" value="Aminotrans_V_dom"/>
</dbReference>
<dbReference type="InterPro" id="IPR015421">
    <property type="entry name" value="PyrdxlP-dep_Trfase_major"/>
</dbReference>
<evidence type="ECO:0000313" key="4">
    <source>
        <dbReference type="Proteomes" id="UP000245591"/>
    </source>
</evidence>
<dbReference type="SUPFAM" id="SSF53383">
    <property type="entry name" value="PLP-dependent transferases"/>
    <property type="match status" value="1"/>
</dbReference>
<accession>A0A2U1J3L6</accession>
<evidence type="ECO:0000313" key="3">
    <source>
        <dbReference type="EMBL" id="PVZ99597.1"/>
    </source>
</evidence>
<feature type="domain" description="Aminotransferase class V" evidence="2">
    <location>
        <begin position="80"/>
        <end position="355"/>
    </location>
</feature>
<sequence length="431" mass="48214">MTIPNPKLTDLDPTLDVIPVPKLGEIPEFGHKMREIFMLNPNYLSLNHGSFGAVPKYVGDYSHYYYLCSERNPDIWIRHTVVELYNKAVERVAPYLGCKDPNELALVPNATFGLNAVLRSMKLDSNDALFRYSVSYGACSNTISYVCSTSGAQAIDIPINFPCSSSEIVEITKKTIQKVKESGKNIKFAMIDTISSVPAIIFPFVELTKVFKDEGALVFIDGAHSLGQINVDIESIGCDYFVTNAHKWFYTKRGTAVMYVAKHLQESVKPLVISWAYSRNTGWNDSFFWQGTVDFSSFLSINAAIDFVEAAGGLKKIQDYTHDLAIKGMNLLESKYGMISLTRDETQIGCLINCKVPLEAGNLIHDKVGEAIGDILLKNYSAFGGFYEHNGAWWVRLSAQIYLELDDFDKFGKVMTEAIKKEIQNEMNATK</sequence>
<dbReference type="InterPro" id="IPR015424">
    <property type="entry name" value="PyrdxlP-dep_Trfase"/>
</dbReference>
<protein>
    <recommendedName>
        <fullName evidence="2">Aminotransferase class V domain-containing protein</fullName>
    </recommendedName>
</protein>
<keyword evidence="1" id="KW-0663">Pyridoxal phosphate</keyword>
<evidence type="ECO:0000256" key="1">
    <source>
        <dbReference type="ARBA" id="ARBA00022898"/>
    </source>
</evidence>
<dbReference type="Gene3D" id="3.90.1150.10">
    <property type="entry name" value="Aspartate Aminotransferase, domain 1"/>
    <property type="match status" value="1"/>
</dbReference>